<keyword evidence="6" id="KW-0472">Membrane</keyword>
<dbReference type="Proteomes" id="UP000311382">
    <property type="component" value="Unassembled WGS sequence"/>
</dbReference>
<comment type="caution">
    <text evidence="12">The sequence shown here is derived from an EMBL/GenBank/DDBJ whole genome shotgun (WGS) entry which is preliminary data.</text>
</comment>
<evidence type="ECO:0000256" key="2">
    <source>
        <dbReference type="ARBA" id="ARBA00010983"/>
    </source>
</evidence>
<dbReference type="Gene3D" id="2.60.120.200">
    <property type="match status" value="1"/>
</dbReference>
<feature type="region of interest" description="Disordered" evidence="11">
    <location>
        <begin position="428"/>
        <end position="453"/>
    </location>
</feature>
<comment type="subcellular location">
    <subcellularLocation>
        <location evidence="1">Endoplasmic reticulum membrane</location>
        <topology evidence="1">Single-pass membrane protein</topology>
    </subcellularLocation>
</comment>
<dbReference type="PROSITE" id="PS00804">
    <property type="entry name" value="CALRETICULIN_2"/>
    <property type="match status" value="1"/>
</dbReference>
<dbReference type="GO" id="GO:0036503">
    <property type="term" value="P:ERAD pathway"/>
    <property type="evidence" value="ECO:0007669"/>
    <property type="project" value="TreeGrafter"/>
</dbReference>
<keyword evidence="10" id="KW-0732">Signal</keyword>
<keyword evidence="3" id="KW-0812">Transmembrane</keyword>
<protein>
    <recommendedName>
        <fullName evidence="8">Calnexin</fullName>
    </recommendedName>
</protein>
<dbReference type="STRING" id="5288.A0A5C5FVG2"/>
<name>A0A5C5FVG2_9BASI</name>
<dbReference type="EMBL" id="SOZI01000056">
    <property type="protein sequence ID" value="TNY20853.1"/>
    <property type="molecule type" value="Genomic_DNA"/>
</dbReference>
<dbReference type="GO" id="GO:0005509">
    <property type="term" value="F:calcium ion binding"/>
    <property type="evidence" value="ECO:0007669"/>
    <property type="project" value="InterPro"/>
</dbReference>
<feature type="compositionally biased region" description="Basic and acidic residues" evidence="11">
    <location>
        <begin position="428"/>
        <end position="440"/>
    </location>
</feature>
<dbReference type="Gene3D" id="2.10.250.10">
    <property type="entry name" value="Calreticulin/calnexin, P domain"/>
    <property type="match status" value="1"/>
</dbReference>
<dbReference type="FunFam" id="2.60.120.200:FF:000011">
    <property type="entry name" value="Probable calnexin"/>
    <property type="match status" value="1"/>
</dbReference>
<dbReference type="SUPFAM" id="SSF63887">
    <property type="entry name" value="P-domain of calnexin/calreticulin"/>
    <property type="match status" value="1"/>
</dbReference>
<dbReference type="InterPro" id="IPR009033">
    <property type="entry name" value="Calreticulin/calnexin_P_dom_sf"/>
</dbReference>
<dbReference type="InterPro" id="IPR018124">
    <property type="entry name" value="Calret/calnex_CS"/>
</dbReference>
<dbReference type="AlphaFoldDB" id="A0A5C5FVG2"/>
<comment type="similarity">
    <text evidence="2 10">Belongs to the calreticulin family.</text>
</comment>
<evidence type="ECO:0000256" key="4">
    <source>
        <dbReference type="ARBA" id="ARBA00022824"/>
    </source>
</evidence>
<dbReference type="InterPro" id="IPR013320">
    <property type="entry name" value="ConA-like_dom_sf"/>
</dbReference>
<feature type="region of interest" description="Disordered" evidence="11">
    <location>
        <begin position="226"/>
        <end position="311"/>
    </location>
</feature>
<dbReference type="PANTHER" id="PTHR11073">
    <property type="entry name" value="CALRETICULIN AND CALNEXIN"/>
    <property type="match status" value="1"/>
</dbReference>
<evidence type="ECO:0000256" key="5">
    <source>
        <dbReference type="ARBA" id="ARBA00022989"/>
    </source>
</evidence>
<feature type="chain" id="PRO_5023099537" description="Calnexin" evidence="10">
    <location>
        <begin position="21"/>
        <end position="591"/>
    </location>
</feature>
<evidence type="ECO:0000256" key="7">
    <source>
        <dbReference type="ARBA" id="ARBA00023186"/>
    </source>
</evidence>
<evidence type="ECO:0000256" key="9">
    <source>
        <dbReference type="PIRSR" id="PIRSR601580-3"/>
    </source>
</evidence>
<keyword evidence="9" id="KW-1015">Disulfide bond</keyword>
<feature type="compositionally biased region" description="Low complexity" evidence="11">
    <location>
        <begin position="561"/>
        <end position="570"/>
    </location>
</feature>
<dbReference type="GO" id="GO:0005789">
    <property type="term" value="C:endoplasmic reticulum membrane"/>
    <property type="evidence" value="ECO:0007669"/>
    <property type="project" value="UniProtKB-SubCell"/>
</dbReference>
<evidence type="ECO:0000256" key="3">
    <source>
        <dbReference type="ARBA" id="ARBA00022692"/>
    </source>
</evidence>
<evidence type="ECO:0000256" key="11">
    <source>
        <dbReference type="SAM" id="MobiDB-lite"/>
    </source>
</evidence>
<dbReference type="Pfam" id="PF00262">
    <property type="entry name" value="Calreticulin"/>
    <property type="match status" value="1"/>
</dbReference>
<evidence type="ECO:0000313" key="13">
    <source>
        <dbReference type="Proteomes" id="UP000311382"/>
    </source>
</evidence>
<keyword evidence="5" id="KW-1133">Transmembrane helix</keyword>
<evidence type="ECO:0000256" key="1">
    <source>
        <dbReference type="ARBA" id="ARBA00004389"/>
    </source>
</evidence>
<dbReference type="FunFam" id="2.10.250.10:FF:000001">
    <property type="entry name" value="Calnexin homolog"/>
    <property type="match status" value="1"/>
</dbReference>
<reference evidence="12 13" key="1">
    <citation type="submission" date="2019-03" db="EMBL/GenBank/DDBJ databases">
        <title>Rhodosporidium diobovatum UCD-FST 08-225 genome sequencing, assembly, and annotation.</title>
        <authorList>
            <person name="Fakankun I.U."/>
            <person name="Fristensky B."/>
            <person name="Levin D.B."/>
        </authorList>
    </citation>
    <scope>NUCLEOTIDE SEQUENCE [LARGE SCALE GENOMIC DNA]</scope>
    <source>
        <strain evidence="12 13">UCD-FST 08-225</strain>
    </source>
</reference>
<keyword evidence="4 10" id="KW-0256">Endoplasmic reticulum</keyword>
<dbReference type="OrthoDB" id="1938156at2759"/>
<evidence type="ECO:0000256" key="10">
    <source>
        <dbReference type="RuleBase" id="RU362126"/>
    </source>
</evidence>
<keyword evidence="7 10" id="KW-0143">Chaperone</keyword>
<proteinExistence type="inferred from homology"/>
<feature type="region of interest" description="Disordered" evidence="11">
    <location>
        <begin position="543"/>
        <end position="591"/>
    </location>
</feature>
<gene>
    <name evidence="12" type="ORF">DMC30DRAFT_232035</name>
</gene>
<feature type="signal peptide" evidence="10">
    <location>
        <begin position="1"/>
        <end position="20"/>
    </location>
</feature>
<dbReference type="PROSITE" id="PS00803">
    <property type="entry name" value="CALRETICULIN_1"/>
    <property type="match status" value="1"/>
</dbReference>
<feature type="disulfide bond" evidence="9">
    <location>
        <begin position="124"/>
        <end position="159"/>
    </location>
</feature>
<dbReference type="GO" id="GO:0051082">
    <property type="term" value="F:unfolded protein binding"/>
    <property type="evidence" value="ECO:0007669"/>
    <property type="project" value="InterPro"/>
</dbReference>
<dbReference type="GO" id="GO:0006457">
    <property type="term" value="P:protein folding"/>
    <property type="evidence" value="ECO:0007669"/>
    <property type="project" value="InterPro"/>
</dbReference>
<dbReference type="PANTHER" id="PTHR11073:SF1">
    <property type="entry name" value="CALNEXIN 14D-RELATED"/>
    <property type="match status" value="1"/>
</dbReference>
<dbReference type="PRINTS" id="PR00626">
    <property type="entry name" value="CALRETICULIN"/>
</dbReference>
<dbReference type="SUPFAM" id="SSF49899">
    <property type="entry name" value="Concanavalin A-like lectins/glucanases"/>
    <property type="match status" value="1"/>
</dbReference>
<evidence type="ECO:0000256" key="8">
    <source>
        <dbReference type="ARBA" id="ARBA00040224"/>
    </source>
</evidence>
<accession>A0A5C5FVG2</accession>
<sequence>MKYALVPLTVASAIITLVNAESAPAFTPSSVKGIFVEQFDNGLHRWSASKATKIERDNEVFSYVGKWSVEEPSVYPGIPGDEGLVLKSKAAHHAISAQLDHPFDPKGKTLVLSYEVKLQQGLDCGGAYIKLLSDSDEGIHAEEFSDKTPYTIMFGPDRCGSSSKVHFIFRHKNPLTGEVEEKHLSAPPAPKITKTSAVYTLVVRPDQTYSIRINDLEAKKGSLLDDFVPAVNPPKEVDDPEDTKPLDWVEQPKVADPDAVKPAGWDEDAPATIPDPEAVKPEGWLDDESPVVPDPEATKPEEWSDEDDGDWVAPLVSNPKCEAAPGCGEWKRPEVPNPDFKGKWFAPLIDNPAYKGPWSPRKIPNPAYFEDLRPSDFSPIAGLGFELWSMTDGILFDNVFLSDSEADLETFLDETYRVKAPLEAALEAKDKPAETDDQHKHDHAKKAAAGAEPDMKTAPLEWAQHHVRAFVASALQDPKQALVDAPLTGGLVGLLLALSLGLAGVVLSLLLPSPSAPAGVTKRADEAKKAVVDAAAQAKDGLEKFGEPTALTGEEGEGEVEAVAGAAPAGGAEGVRTRAKARKSREGEDES</sequence>
<evidence type="ECO:0000313" key="12">
    <source>
        <dbReference type="EMBL" id="TNY20853.1"/>
    </source>
</evidence>
<keyword evidence="13" id="KW-1185">Reference proteome</keyword>
<evidence type="ECO:0000256" key="6">
    <source>
        <dbReference type="ARBA" id="ARBA00023136"/>
    </source>
</evidence>
<organism evidence="12 13">
    <name type="scientific">Rhodotorula diobovata</name>
    <dbReference type="NCBI Taxonomy" id="5288"/>
    <lineage>
        <taxon>Eukaryota</taxon>
        <taxon>Fungi</taxon>
        <taxon>Dikarya</taxon>
        <taxon>Basidiomycota</taxon>
        <taxon>Pucciniomycotina</taxon>
        <taxon>Microbotryomycetes</taxon>
        <taxon>Sporidiobolales</taxon>
        <taxon>Sporidiobolaceae</taxon>
        <taxon>Rhodotorula</taxon>
    </lineage>
</organism>
<dbReference type="InterPro" id="IPR001580">
    <property type="entry name" value="Calret/calnex"/>
</dbReference>